<reference evidence="2" key="1">
    <citation type="submission" date="2014-09" db="EMBL/GenBank/DDBJ databases">
        <authorList>
            <person name="Sharma Rahul"/>
            <person name="Thines Marco"/>
        </authorList>
    </citation>
    <scope>NUCLEOTIDE SEQUENCE [LARGE SCALE GENOMIC DNA]</scope>
</reference>
<dbReference type="GeneID" id="36397146"/>
<evidence type="ECO:0000313" key="1">
    <source>
        <dbReference type="EMBL" id="CEG45819.1"/>
    </source>
</evidence>
<dbReference type="RefSeq" id="XP_024582188.1">
    <property type="nucleotide sequence ID" value="XM_024716606.1"/>
</dbReference>
<name>A0A0N7L716_PLAHL</name>
<protein>
    <submittedName>
        <fullName evidence="1">Uncharacterized protein</fullName>
    </submittedName>
</protein>
<dbReference type="AlphaFoldDB" id="A0A0N7L716"/>
<organism evidence="1 2">
    <name type="scientific">Plasmopara halstedii</name>
    <name type="common">Downy mildew of sunflower</name>
    <dbReference type="NCBI Taxonomy" id="4781"/>
    <lineage>
        <taxon>Eukaryota</taxon>
        <taxon>Sar</taxon>
        <taxon>Stramenopiles</taxon>
        <taxon>Oomycota</taxon>
        <taxon>Peronosporomycetes</taxon>
        <taxon>Peronosporales</taxon>
        <taxon>Peronosporaceae</taxon>
        <taxon>Plasmopara</taxon>
    </lineage>
</organism>
<proteinExistence type="predicted"/>
<sequence length="84" mass="9286">MIIASSTGLENQHEIDLVKQNDFKTSCPFSENEGDLVRKEVSHTPSDAPSSRGAAFRAISRLSTSYFKEYLSMAVQSQEARCGE</sequence>
<evidence type="ECO:0000313" key="2">
    <source>
        <dbReference type="Proteomes" id="UP000054928"/>
    </source>
</evidence>
<keyword evidence="2" id="KW-1185">Reference proteome</keyword>
<dbReference type="EMBL" id="CCYD01001640">
    <property type="protein sequence ID" value="CEG45819.1"/>
    <property type="molecule type" value="Genomic_DNA"/>
</dbReference>
<dbReference type="Proteomes" id="UP000054928">
    <property type="component" value="Unassembled WGS sequence"/>
</dbReference>
<accession>A0A0N7L716</accession>